<dbReference type="GO" id="GO:0015293">
    <property type="term" value="F:symporter activity"/>
    <property type="evidence" value="ECO:0007669"/>
    <property type="project" value="UniProtKB-KW"/>
</dbReference>
<dbReference type="AlphaFoldDB" id="C0B5C0"/>
<comment type="caution">
    <text evidence="8">The sequence shown here is derived from an EMBL/GenBank/DDBJ whole genome shotgun (WGS) entry which is preliminary data.</text>
</comment>
<feature type="transmembrane region" description="Helical" evidence="7">
    <location>
        <begin position="99"/>
        <end position="122"/>
    </location>
</feature>
<dbReference type="PRINTS" id="PR00173">
    <property type="entry name" value="EDTRNSPORT"/>
</dbReference>
<name>C0B5C0_9FIRM</name>
<feature type="transmembrane region" description="Helical" evidence="7">
    <location>
        <begin position="204"/>
        <end position="224"/>
    </location>
</feature>
<feature type="transmembrane region" description="Helical" evidence="7">
    <location>
        <begin position="166"/>
        <end position="183"/>
    </location>
</feature>
<reference evidence="8 9" key="1">
    <citation type="submission" date="2009-02" db="EMBL/GenBank/DDBJ databases">
        <authorList>
            <person name="Fulton L."/>
            <person name="Clifton S."/>
            <person name="Fulton B."/>
            <person name="Xu J."/>
            <person name="Minx P."/>
            <person name="Pepin K.H."/>
            <person name="Johnson M."/>
            <person name="Bhonagiri V."/>
            <person name="Nash W.E."/>
            <person name="Mardis E.R."/>
            <person name="Wilson R.K."/>
        </authorList>
    </citation>
    <scope>NUCLEOTIDE SEQUENCE [LARGE SCALE GENOMIC DNA]</scope>
    <source>
        <strain evidence="8 9">ATCC 27758</strain>
    </source>
</reference>
<feature type="transmembrane region" description="Helical" evidence="7">
    <location>
        <begin position="342"/>
        <end position="361"/>
    </location>
</feature>
<dbReference type="Pfam" id="PF00375">
    <property type="entry name" value="SDF"/>
    <property type="match status" value="1"/>
</dbReference>
<sequence>MYGFERFVQEKVRRVQMKNFYQWYRKHITGAIFTGLILGILTGLFLAGRFEIILTTTSVLGSIYMNALNMMIFPMVFCSIVMGITGIGSAKTTGKITGAAMLFFLATTVIASFVGLVIPRLIHLGKGVSFEMATSDIQATKMNSILDTVKELIPSNPVAAFAEGNMLQVLMFALIVGFTLIAIGEKGEPLLKVIDSCNEVCLKVISTVMYFTPIGVFCTIVPVVEANGTSTIVSLATQLIILYVAFYGFAFIVYGGAVKFLGKTSPFKFFRAIMPAALNAFGTCSSSATIPISKSCVENELGVSNQISSIAIPLGATVNMDAVSIVMSFMIMFFANACGVNVSVSMMIIILLANVLLSVGTPGIPGGAIASFAALATMAGLPAGVMGVYISINTLCDMGATCVNVIGDMAGCVVLQEKIDLE</sequence>
<dbReference type="InterPro" id="IPR036458">
    <property type="entry name" value="Na:dicarbo_symporter_sf"/>
</dbReference>
<feature type="transmembrane region" description="Helical" evidence="7">
    <location>
        <begin position="67"/>
        <end position="87"/>
    </location>
</feature>
<gene>
    <name evidence="8" type="ORF">COPCOM_00341</name>
</gene>
<keyword evidence="4 7" id="KW-0812">Transmembrane</keyword>
<dbReference type="Gene3D" id="1.10.3860.10">
    <property type="entry name" value="Sodium:dicarboxylate symporter"/>
    <property type="match status" value="1"/>
</dbReference>
<evidence type="ECO:0000256" key="1">
    <source>
        <dbReference type="ARBA" id="ARBA00004651"/>
    </source>
</evidence>
<keyword evidence="5 7" id="KW-1133">Transmembrane helix</keyword>
<dbReference type="GO" id="GO:0005886">
    <property type="term" value="C:plasma membrane"/>
    <property type="evidence" value="ECO:0007669"/>
    <property type="project" value="UniProtKB-SubCell"/>
</dbReference>
<feature type="transmembrane region" description="Helical" evidence="7">
    <location>
        <begin position="27"/>
        <end position="47"/>
    </location>
</feature>
<dbReference type="PANTHER" id="PTHR42865:SF7">
    <property type="entry name" value="PROTON_GLUTAMATE-ASPARTATE SYMPORTER"/>
    <property type="match status" value="1"/>
</dbReference>
<dbReference type="InterPro" id="IPR001991">
    <property type="entry name" value="Na-dicarboxylate_symporter"/>
</dbReference>
<evidence type="ECO:0000256" key="2">
    <source>
        <dbReference type="ARBA" id="ARBA00022448"/>
    </source>
</evidence>
<keyword evidence="6 7" id="KW-0472">Membrane</keyword>
<dbReference type="SUPFAM" id="SSF118215">
    <property type="entry name" value="Proton glutamate symport protein"/>
    <property type="match status" value="1"/>
</dbReference>
<evidence type="ECO:0000256" key="4">
    <source>
        <dbReference type="ARBA" id="ARBA00022692"/>
    </source>
</evidence>
<keyword evidence="2" id="KW-0813">Transport</keyword>
<evidence type="ECO:0000256" key="6">
    <source>
        <dbReference type="ARBA" id="ARBA00023136"/>
    </source>
</evidence>
<evidence type="ECO:0000313" key="9">
    <source>
        <dbReference type="Proteomes" id="UP000003793"/>
    </source>
</evidence>
<comment type="subcellular location">
    <subcellularLocation>
        <location evidence="1">Cell membrane</location>
        <topology evidence="1">Multi-pass membrane protein</topology>
    </subcellularLocation>
</comment>
<dbReference type="PANTHER" id="PTHR42865">
    <property type="entry name" value="PROTON/GLUTAMATE-ASPARTATE SYMPORTER"/>
    <property type="match status" value="1"/>
</dbReference>
<dbReference type="EMBL" id="ABVR01000031">
    <property type="protein sequence ID" value="EEG91417.1"/>
    <property type="molecule type" value="Genomic_DNA"/>
</dbReference>
<reference evidence="8 9" key="2">
    <citation type="submission" date="2009-03" db="EMBL/GenBank/DDBJ databases">
        <title>Draft genome sequence of Coprococcus comes (ATCC 27758).</title>
        <authorList>
            <person name="Sudarsanam P."/>
            <person name="Ley R."/>
            <person name="Guruge J."/>
            <person name="Turnbaugh P.J."/>
            <person name="Mahowald M."/>
            <person name="Liep D."/>
            <person name="Gordon J."/>
        </authorList>
    </citation>
    <scope>NUCLEOTIDE SEQUENCE [LARGE SCALE GENOMIC DNA]</scope>
    <source>
        <strain evidence="8 9">ATCC 27758</strain>
    </source>
</reference>
<feature type="transmembrane region" description="Helical" evidence="7">
    <location>
        <begin position="236"/>
        <end position="257"/>
    </location>
</feature>
<evidence type="ECO:0000256" key="3">
    <source>
        <dbReference type="ARBA" id="ARBA00022475"/>
    </source>
</evidence>
<dbReference type="HOGENOM" id="CLU_019375_7_1_9"/>
<protein>
    <submittedName>
        <fullName evidence="8">Transporter, dicarboxylate/amino acid:cation Na+/H+ symporter family protein</fullName>
    </submittedName>
</protein>
<evidence type="ECO:0000313" key="8">
    <source>
        <dbReference type="EMBL" id="EEG91417.1"/>
    </source>
</evidence>
<feature type="transmembrane region" description="Helical" evidence="7">
    <location>
        <begin position="367"/>
        <end position="390"/>
    </location>
</feature>
<evidence type="ECO:0000256" key="5">
    <source>
        <dbReference type="ARBA" id="ARBA00022989"/>
    </source>
</evidence>
<proteinExistence type="predicted"/>
<keyword evidence="3" id="KW-1003">Cell membrane</keyword>
<evidence type="ECO:0000256" key="7">
    <source>
        <dbReference type="SAM" id="Phobius"/>
    </source>
</evidence>
<accession>C0B5C0</accession>
<organism evidence="8 9">
    <name type="scientific">Coprococcus comes ATCC 27758</name>
    <dbReference type="NCBI Taxonomy" id="470146"/>
    <lineage>
        <taxon>Bacteria</taxon>
        <taxon>Bacillati</taxon>
        <taxon>Bacillota</taxon>
        <taxon>Clostridia</taxon>
        <taxon>Lachnospirales</taxon>
        <taxon>Lachnospiraceae</taxon>
        <taxon>Coprococcus</taxon>
    </lineage>
</organism>
<dbReference type="Proteomes" id="UP000003793">
    <property type="component" value="Unassembled WGS sequence"/>
</dbReference>